<feature type="transmembrane region" description="Helical" evidence="10">
    <location>
        <begin position="102"/>
        <end position="123"/>
    </location>
</feature>
<comment type="subcellular location">
    <subcellularLocation>
        <location evidence="2 10">Cell membrane</location>
        <topology evidence="2 10">Multi-pass membrane protein</topology>
    </subcellularLocation>
</comment>
<keyword evidence="4" id="KW-0813">Transport</keyword>
<dbReference type="EMBL" id="JAMZMH010000001">
    <property type="protein sequence ID" value="MDT0247561.1"/>
    <property type="molecule type" value="Genomic_DNA"/>
</dbReference>
<feature type="region of interest" description="Disordered" evidence="11">
    <location>
        <begin position="1"/>
        <end position="42"/>
    </location>
</feature>
<dbReference type="GO" id="GO:0005315">
    <property type="term" value="F:phosphate transmembrane transporter activity"/>
    <property type="evidence" value="ECO:0007669"/>
    <property type="project" value="InterPro"/>
</dbReference>
<evidence type="ECO:0000256" key="7">
    <source>
        <dbReference type="ARBA" id="ARBA00022692"/>
    </source>
</evidence>
<evidence type="ECO:0000256" key="6">
    <source>
        <dbReference type="ARBA" id="ARBA00022592"/>
    </source>
</evidence>
<comment type="similarity">
    <text evidence="3 10">Belongs to the binding-protein-dependent transport system permease family. CysTW subfamily.</text>
</comment>
<keyword evidence="9 10" id="KW-0472">Membrane</keyword>
<feature type="transmembrane region" description="Helical" evidence="10">
    <location>
        <begin position="375"/>
        <end position="397"/>
    </location>
</feature>
<evidence type="ECO:0000259" key="12">
    <source>
        <dbReference type="PROSITE" id="PS50928"/>
    </source>
</evidence>
<dbReference type="PROSITE" id="PS50928">
    <property type="entry name" value="ABC_TM1"/>
    <property type="match status" value="1"/>
</dbReference>
<dbReference type="InterPro" id="IPR005672">
    <property type="entry name" value="Phosphate_PstA"/>
</dbReference>
<evidence type="ECO:0000256" key="10">
    <source>
        <dbReference type="RuleBase" id="RU363043"/>
    </source>
</evidence>
<proteinExistence type="inferred from homology"/>
<evidence type="ECO:0000256" key="8">
    <source>
        <dbReference type="ARBA" id="ARBA00022989"/>
    </source>
</evidence>
<feature type="transmembrane region" description="Helical" evidence="10">
    <location>
        <begin position="225"/>
        <end position="250"/>
    </location>
</feature>
<dbReference type="InterPro" id="IPR000515">
    <property type="entry name" value="MetI-like"/>
</dbReference>
<keyword evidence="5 10" id="KW-1003">Cell membrane</keyword>
<protein>
    <recommendedName>
        <fullName evidence="10">Phosphate transport system permease protein PstA</fullName>
    </recommendedName>
</protein>
<dbReference type="InterPro" id="IPR051408">
    <property type="entry name" value="Phosphate_transprt_permease"/>
</dbReference>
<evidence type="ECO:0000256" key="2">
    <source>
        <dbReference type="ARBA" id="ARBA00004651"/>
    </source>
</evidence>
<gene>
    <name evidence="13" type="primary">pstA</name>
    <name evidence="13" type="ORF">RMW62_00485</name>
</gene>
<dbReference type="GO" id="GO:0005886">
    <property type="term" value="C:plasma membrane"/>
    <property type="evidence" value="ECO:0007669"/>
    <property type="project" value="UniProtKB-SubCell"/>
</dbReference>
<feature type="transmembrane region" description="Helical" evidence="10">
    <location>
        <begin position="184"/>
        <end position="213"/>
    </location>
</feature>
<feature type="compositionally biased region" description="Low complexity" evidence="11">
    <location>
        <begin position="18"/>
        <end position="42"/>
    </location>
</feature>
<dbReference type="GO" id="GO:0035435">
    <property type="term" value="P:phosphate ion transmembrane transport"/>
    <property type="evidence" value="ECO:0007669"/>
    <property type="project" value="InterPro"/>
</dbReference>
<feature type="domain" description="ABC transmembrane type-1" evidence="12">
    <location>
        <begin position="188"/>
        <end position="393"/>
    </location>
</feature>
<keyword evidence="7 10" id="KW-0812">Transmembrane</keyword>
<evidence type="ECO:0000313" key="14">
    <source>
        <dbReference type="Proteomes" id="UP001180729"/>
    </source>
</evidence>
<evidence type="ECO:0000256" key="9">
    <source>
        <dbReference type="ARBA" id="ARBA00023136"/>
    </source>
</evidence>
<dbReference type="Pfam" id="PF00528">
    <property type="entry name" value="BPD_transp_1"/>
    <property type="match status" value="1"/>
</dbReference>
<feature type="transmembrane region" description="Helical" evidence="10">
    <location>
        <begin position="307"/>
        <end position="328"/>
    </location>
</feature>
<dbReference type="PANTHER" id="PTHR42922">
    <property type="entry name" value="PHOSPHATE TRANSPORT SYSTEM PERMEASE PROTEIN PSTA"/>
    <property type="match status" value="1"/>
</dbReference>
<feature type="transmembrane region" description="Helical" evidence="10">
    <location>
        <begin position="78"/>
        <end position="96"/>
    </location>
</feature>
<evidence type="ECO:0000256" key="1">
    <source>
        <dbReference type="ARBA" id="ARBA00003510"/>
    </source>
</evidence>
<feature type="transmembrane region" description="Helical" evidence="10">
    <location>
        <begin position="135"/>
        <end position="158"/>
    </location>
</feature>
<dbReference type="SUPFAM" id="SSF161098">
    <property type="entry name" value="MetI-like"/>
    <property type="match status" value="1"/>
</dbReference>
<reference evidence="13" key="1">
    <citation type="submission" date="2022-06" db="EMBL/GenBank/DDBJ databases">
        <title>Draft Genome Sequences of Three Actinomyces oris Strains, Isolated from Healthy Human Feces.</title>
        <authorList>
            <person name="Ye Y."/>
            <person name="Liu C."/>
            <person name="Zhao J."/>
            <person name="Xu J."/>
            <person name="Huang H."/>
            <person name="Wang B."/>
            <person name="Wei J."/>
            <person name="Jing X."/>
        </authorList>
    </citation>
    <scope>NUCLEOTIDE SEQUENCE</scope>
    <source>
        <strain evidence="13">CNGBCC1803368</strain>
    </source>
</reference>
<name>A0AAE4G0F1_9ACTO</name>
<dbReference type="Proteomes" id="UP001180729">
    <property type="component" value="Unassembled WGS sequence"/>
</dbReference>
<dbReference type="InterPro" id="IPR035906">
    <property type="entry name" value="MetI-like_sf"/>
</dbReference>
<sequence length="407" mass="42366">MTPTNTPEPTAGAAPDGAVSRPDPAAAASAAGETGTPAPKSLKAALAAAEAPAAPVDPLADPPTIEGVPLTSYRLPDWFIWAALGAAFVVVGGVGLLAGWSIAAVVALTALVWVVGATAVSWVREGERWGRNTLVTLLIYLSFAVVMVPLVSLVWMVLSGGSARFGYDFLTTNMRGADASNGGFYHGIVGTLQITGIATLISVPLGLFTAVFLVEYNGGWIARAITFLVDVMTGIPSIVAGLFAYSIFLIAAGPRYQAGIIGAVALSVLMTPVVIRGVEEMLKLVPSHLREASYALGVPKWLTIVKVVLRTAVAGITTSVMIAIARVIGETAPLLITVGLTIRTNTNPLDGSMSTLPVLVYDQYSRGEAAAMERAWAGALTLIILVMLLNLAARLISKYFSPKGGRR</sequence>
<comment type="function">
    <text evidence="1">Part of the binding-protein-dependent transport system for phosphate; probably responsible for the translocation of the substrate across the membrane.</text>
</comment>
<evidence type="ECO:0000256" key="3">
    <source>
        <dbReference type="ARBA" id="ARBA00007069"/>
    </source>
</evidence>
<accession>A0AAE4G0F1</accession>
<comment type="caution">
    <text evidence="13">The sequence shown here is derived from an EMBL/GenBank/DDBJ whole genome shotgun (WGS) entry which is preliminary data.</text>
</comment>
<dbReference type="NCBIfam" id="TIGR00974">
    <property type="entry name" value="3a0107s02c"/>
    <property type="match status" value="1"/>
</dbReference>
<dbReference type="RefSeq" id="WP_311371891.1">
    <property type="nucleotide sequence ID" value="NZ_JAMZMH010000001.1"/>
</dbReference>
<evidence type="ECO:0000256" key="11">
    <source>
        <dbReference type="SAM" id="MobiDB-lite"/>
    </source>
</evidence>
<keyword evidence="6" id="KW-0592">Phosphate transport</keyword>
<evidence type="ECO:0000313" key="13">
    <source>
        <dbReference type="EMBL" id="MDT0247561.1"/>
    </source>
</evidence>
<feature type="transmembrane region" description="Helical" evidence="10">
    <location>
        <begin position="256"/>
        <end position="275"/>
    </location>
</feature>
<dbReference type="PANTHER" id="PTHR42922:SF1">
    <property type="entry name" value="PHOSPHATE TRANSPORT SYSTEM PERMEASE PROTEIN PSTA"/>
    <property type="match status" value="1"/>
</dbReference>
<evidence type="ECO:0000256" key="4">
    <source>
        <dbReference type="ARBA" id="ARBA00022448"/>
    </source>
</evidence>
<organism evidence="13 14">
    <name type="scientific">Actinomyces oris</name>
    <dbReference type="NCBI Taxonomy" id="544580"/>
    <lineage>
        <taxon>Bacteria</taxon>
        <taxon>Bacillati</taxon>
        <taxon>Actinomycetota</taxon>
        <taxon>Actinomycetes</taxon>
        <taxon>Actinomycetales</taxon>
        <taxon>Actinomycetaceae</taxon>
        <taxon>Actinomyces</taxon>
    </lineage>
</organism>
<dbReference type="CDD" id="cd06261">
    <property type="entry name" value="TM_PBP2"/>
    <property type="match status" value="1"/>
</dbReference>
<dbReference type="AlphaFoldDB" id="A0AAE4G0F1"/>
<keyword evidence="8 10" id="KW-1133">Transmembrane helix</keyword>
<evidence type="ECO:0000256" key="5">
    <source>
        <dbReference type="ARBA" id="ARBA00022475"/>
    </source>
</evidence>
<dbReference type="Gene3D" id="1.10.3720.10">
    <property type="entry name" value="MetI-like"/>
    <property type="match status" value="1"/>
</dbReference>